<reference evidence="2" key="1">
    <citation type="journal article" date="2013" name="Nature">
        <title>Draft genome of the wheat A-genome progenitor Triticum urartu.</title>
        <authorList>
            <person name="Ling H.Q."/>
            <person name="Zhao S."/>
            <person name="Liu D."/>
            <person name="Wang J."/>
            <person name="Sun H."/>
            <person name="Zhang C."/>
            <person name="Fan H."/>
            <person name="Li D."/>
            <person name="Dong L."/>
            <person name="Tao Y."/>
            <person name="Gao C."/>
            <person name="Wu H."/>
            <person name="Li Y."/>
            <person name="Cui Y."/>
            <person name="Guo X."/>
            <person name="Zheng S."/>
            <person name="Wang B."/>
            <person name="Yu K."/>
            <person name="Liang Q."/>
            <person name="Yang W."/>
            <person name="Lou X."/>
            <person name="Chen J."/>
            <person name="Feng M."/>
            <person name="Jian J."/>
            <person name="Zhang X."/>
            <person name="Luo G."/>
            <person name="Jiang Y."/>
            <person name="Liu J."/>
            <person name="Wang Z."/>
            <person name="Sha Y."/>
            <person name="Zhang B."/>
            <person name="Wu H."/>
            <person name="Tang D."/>
            <person name="Shen Q."/>
            <person name="Xue P."/>
            <person name="Zou S."/>
            <person name="Wang X."/>
            <person name="Liu X."/>
            <person name="Wang F."/>
            <person name="Yang Y."/>
            <person name="An X."/>
            <person name="Dong Z."/>
            <person name="Zhang K."/>
            <person name="Zhang X."/>
            <person name="Luo M.C."/>
            <person name="Dvorak J."/>
            <person name="Tong Y."/>
            <person name="Wang J."/>
            <person name="Yang H."/>
            <person name="Li Z."/>
            <person name="Wang D."/>
            <person name="Zhang A."/>
            <person name="Wang J."/>
        </authorList>
    </citation>
    <scope>NUCLEOTIDE SEQUENCE</scope>
    <source>
        <strain evidence="2">cv. G1812</strain>
    </source>
</reference>
<organism evidence="1 2">
    <name type="scientific">Triticum urartu</name>
    <name type="common">Red wild einkorn</name>
    <name type="synonym">Crithodium urartu</name>
    <dbReference type="NCBI Taxonomy" id="4572"/>
    <lineage>
        <taxon>Eukaryota</taxon>
        <taxon>Viridiplantae</taxon>
        <taxon>Streptophyta</taxon>
        <taxon>Embryophyta</taxon>
        <taxon>Tracheophyta</taxon>
        <taxon>Spermatophyta</taxon>
        <taxon>Magnoliopsida</taxon>
        <taxon>Liliopsida</taxon>
        <taxon>Poales</taxon>
        <taxon>Poaceae</taxon>
        <taxon>BOP clade</taxon>
        <taxon>Pooideae</taxon>
        <taxon>Triticodae</taxon>
        <taxon>Triticeae</taxon>
        <taxon>Triticinae</taxon>
        <taxon>Triticum</taxon>
    </lineage>
</organism>
<protein>
    <submittedName>
        <fullName evidence="1">Uncharacterized protein</fullName>
    </submittedName>
</protein>
<reference evidence="1" key="2">
    <citation type="submission" date="2018-03" db="EMBL/GenBank/DDBJ databases">
        <title>The Triticum urartu genome reveals the dynamic nature of wheat genome evolution.</title>
        <authorList>
            <person name="Ling H."/>
            <person name="Ma B."/>
            <person name="Shi X."/>
            <person name="Liu H."/>
            <person name="Dong L."/>
            <person name="Sun H."/>
            <person name="Cao Y."/>
            <person name="Gao Q."/>
            <person name="Zheng S."/>
            <person name="Li Y."/>
            <person name="Yu Y."/>
            <person name="Du H."/>
            <person name="Qi M."/>
            <person name="Li Y."/>
            <person name="Yu H."/>
            <person name="Cui Y."/>
            <person name="Wang N."/>
            <person name="Chen C."/>
            <person name="Wu H."/>
            <person name="Zhao Y."/>
            <person name="Zhang J."/>
            <person name="Li Y."/>
            <person name="Zhou W."/>
            <person name="Zhang B."/>
            <person name="Hu W."/>
            <person name="Eijk M."/>
            <person name="Tang J."/>
            <person name="Witsenboer H."/>
            <person name="Zhao S."/>
            <person name="Li Z."/>
            <person name="Zhang A."/>
            <person name="Wang D."/>
            <person name="Liang C."/>
        </authorList>
    </citation>
    <scope>NUCLEOTIDE SEQUENCE [LARGE SCALE GENOMIC DNA]</scope>
    <source>
        <strain evidence="1">cv. G1812</strain>
    </source>
</reference>
<dbReference type="AlphaFoldDB" id="A0A8R7V3T9"/>
<name>A0A8R7V3T9_TRIUA</name>
<sequence length="21" mass="2703">MVFFLLRWKQFVTLFKTVRKD</sequence>
<dbReference type="Gramene" id="TuG1812G0700003390.01.T01">
    <property type="protein sequence ID" value="TuG1812G0700003390.01.T01.cds393532"/>
    <property type="gene ID" value="TuG1812G0700003390.01"/>
</dbReference>
<dbReference type="Proteomes" id="UP000015106">
    <property type="component" value="Chromosome 7"/>
</dbReference>
<proteinExistence type="predicted"/>
<accession>A0A8R7V3T9</accession>
<evidence type="ECO:0000313" key="2">
    <source>
        <dbReference type="Proteomes" id="UP000015106"/>
    </source>
</evidence>
<keyword evidence="2" id="KW-1185">Reference proteome</keyword>
<evidence type="ECO:0000313" key="1">
    <source>
        <dbReference type="EnsemblPlants" id="TuG1812G0700003390.01.T01.cds393532"/>
    </source>
</evidence>
<dbReference type="EnsemblPlants" id="TuG1812G0700003390.01.T01">
    <property type="protein sequence ID" value="TuG1812G0700003390.01.T01.cds393532"/>
    <property type="gene ID" value="TuG1812G0700003390.01"/>
</dbReference>
<reference evidence="1" key="3">
    <citation type="submission" date="2022-06" db="UniProtKB">
        <authorList>
            <consortium name="EnsemblPlants"/>
        </authorList>
    </citation>
    <scope>IDENTIFICATION</scope>
</reference>